<accession>A0AAN6UJT8</accession>
<protein>
    <submittedName>
        <fullName evidence="3">Glycosyltransferase family 69 protein</fullName>
    </submittedName>
</protein>
<feature type="region of interest" description="Disordered" evidence="1">
    <location>
        <begin position="33"/>
        <end position="57"/>
    </location>
</feature>
<keyword evidence="2" id="KW-0732">Signal</keyword>
<reference evidence="3" key="2">
    <citation type="submission" date="2023-05" db="EMBL/GenBank/DDBJ databases">
        <authorList>
            <consortium name="Lawrence Berkeley National Laboratory"/>
            <person name="Steindorff A."/>
            <person name="Hensen N."/>
            <person name="Bonometti L."/>
            <person name="Westerberg I."/>
            <person name="Brannstrom I.O."/>
            <person name="Guillou S."/>
            <person name="Cros-Aarteil S."/>
            <person name="Calhoun S."/>
            <person name="Haridas S."/>
            <person name="Kuo A."/>
            <person name="Mondo S."/>
            <person name="Pangilinan J."/>
            <person name="Riley R."/>
            <person name="Labutti K."/>
            <person name="Andreopoulos B."/>
            <person name="Lipzen A."/>
            <person name="Chen C."/>
            <person name="Yanf M."/>
            <person name="Daum C."/>
            <person name="Ng V."/>
            <person name="Clum A."/>
            <person name="Ohm R."/>
            <person name="Martin F."/>
            <person name="Silar P."/>
            <person name="Natvig D."/>
            <person name="Lalanne C."/>
            <person name="Gautier V."/>
            <person name="Ament-Velasquez S.L."/>
            <person name="Kruys A."/>
            <person name="Hutchinson M.I."/>
            <person name="Powell A.J."/>
            <person name="Barry K."/>
            <person name="Miller A.N."/>
            <person name="Grigoriev I.V."/>
            <person name="Debuchy R."/>
            <person name="Gladieux P."/>
            <person name="Thoren M.H."/>
            <person name="Johannesson H."/>
        </authorList>
    </citation>
    <scope>NUCLEOTIDE SEQUENCE</scope>
    <source>
        <strain evidence="3">CBS 123565</strain>
    </source>
</reference>
<feature type="chain" id="PRO_5042984124" evidence="2">
    <location>
        <begin position="21"/>
        <end position="448"/>
    </location>
</feature>
<evidence type="ECO:0000313" key="4">
    <source>
        <dbReference type="Proteomes" id="UP001304895"/>
    </source>
</evidence>
<reference evidence="3" key="1">
    <citation type="journal article" date="2023" name="Mol. Phylogenet. Evol.">
        <title>Genome-scale phylogeny and comparative genomics of the fungal order Sordariales.</title>
        <authorList>
            <person name="Hensen N."/>
            <person name="Bonometti L."/>
            <person name="Westerberg I."/>
            <person name="Brannstrom I.O."/>
            <person name="Guillou S."/>
            <person name="Cros-Aarteil S."/>
            <person name="Calhoun S."/>
            <person name="Haridas S."/>
            <person name="Kuo A."/>
            <person name="Mondo S."/>
            <person name="Pangilinan J."/>
            <person name="Riley R."/>
            <person name="LaButti K."/>
            <person name="Andreopoulos B."/>
            <person name="Lipzen A."/>
            <person name="Chen C."/>
            <person name="Yan M."/>
            <person name="Daum C."/>
            <person name="Ng V."/>
            <person name="Clum A."/>
            <person name="Steindorff A."/>
            <person name="Ohm R.A."/>
            <person name="Martin F."/>
            <person name="Silar P."/>
            <person name="Natvig D.O."/>
            <person name="Lalanne C."/>
            <person name="Gautier V."/>
            <person name="Ament-Velasquez S.L."/>
            <person name="Kruys A."/>
            <person name="Hutchinson M.I."/>
            <person name="Powell A.J."/>
            <person name="Barry K."/>
            <person name="Miller A.N."/>
            <person name="Grigoriev I.V."/>
            <person name="Debuchy R."/>
            <person name="Gladieux P."/>
            <person name="Hiltunen Thoren M."/>
            <person name="Johannesson H."/>
        </authorList>
    </citation>
    <scope>NUCLEOTIDE SEQUENCE</scope>
    <source>
        <strain evidence="3">CBS 123565</strain>
    </source>
</reference>
<feature type="signal peptide" evidence="2">
    <location>
        <begin position="1"/>
        <end position="20"/>
    </location>
</feature>
<comment type="caution">
    <text evidence="3">The sequence shown here is derived from an EMBL/GenBank/DDBJ whole genome shotgun (WGS) entry which is preliminary data.</text>
</comment>
<evidence type="ECO:0000256" key="2">
    <source>
        <dbReference type="SAM" id="SignalP"/>
    </source>
</evidence>
<dbReference type="EMBL" id="MU853410">
    <property type="protein sequence ID" value="KAK4133961.1"/>
    <property type="molecule type" value="Genomic_DNA"/>
</dbReference>
<dbReference type="AlphaFoldDB" id="A0AAN6UJT8"/>
<organism evidence="3 4">
    <name type="scientific">Trichocladium antarcticum</name>
    <dbReference type="NCBI Taxonomy" id="1450529"/>
    <lineage>
        <taxon>Eukaryota</taxon>
        <taxon>Fungi</taxon>
        <taxon>Dikarya</taxon>
        <taxon>Ascomycota</taxon>
        <taxon>Pezizomycotina</taxon>
        <taxon>Sordariomycetes</taxon>
        <taxon>Sordariomycetidae</taxon>
        <taxon>Sordariales</taxon>
        <taxon>Chaetomiaceae</taxon>
        <taxon>Trichocladium</taxon>
    </lineage>
</organism>
<name>A0AAN6UJT8_9PEZI</name>
<dbReference type="InterPro" id="IPR021047">
    <property type="entry name" value="Mannosyltransferase_CMT1"/>
</dbReference>
<dbReference type="Pfam" id="PF11735">
    <property type="entry name" value="CAP59_mtransfer"/>
    <property type="match status" value="1"/>
</dbReference>
<proteinExistence type="predicted"/>
<keyword evidence="4" id="KW-1185">Reference proteome</keyword>
<evidence type="ECO:0000313" key="3">
    <source>
        <dbReference type="EMBL" id="KAK4133961.1"/>
    </source>
</evidence>
<dbReference type="Proteomes" id="UP001304895">
    <property type="component" value="Unassembled WGS sequence"/>
</dbReference>
<gene>
    <name evidence="3" type="ORF">BT67DRAFT_442474</name>
</gene>
<feature type="compositionally biased region" description="Low complexity" evidence="1">
    <location>
        <begin position="47"/>
        <end position="57"/>
    </location>
</feature>
<sequence length="448" mass="49396">MPRLSRLFWPVACLLLVALGLYVRREQLARLPPPKFLQTPGNANVEAAPPSSAVDAPPAPTLTVTATAVATPSTTTHHETLSRETIQAYINAIMKPEATDLPRLHCPQPDTARYQPLQATVNPATAPPIQYFFAIDLRQCLPLLPRLIGSVVEAIRFLGPQHCALSIVEGNSDDGTGEVLVGLRPELEALGATYHFQTSDLNPTQGDRIDKLAQLRNLALQPLLSAAEPSPYSANTTVIFLNDVAICAEDILELAHQRRVLGADMTCGMDWTYVGADPTFYDVWIARTLAGDSFFDIPPDGNWNSAWNLFWNHADSRARFAAHRPFQVFSCWNGAAVFSAAPLLEDGVAFRTTRPGECAQGEPQLFCKDLWFYGYGKIAVVPAVNLEYSDEAGRRIKDAKGYASRWVGAADYRDEQLEWQLEPPEGVKCMAVYDNQTFEPWNKTQPGT</sequence>
<evidence type="ECO:0000256" key="1">
    <source>
        <dbReference type="SAM" id="MobiDB-lite"/>
    </source>
</evidence>
<dbReference type="PANTHER" id="PTHR34144:SF5">
    <property type="entry name" value="ALPHA-1,3-MANNOSYLTRANSFERASE CMT1"/>
    <property type="match status" value="1"/>
</dbReference>
<dbReference type="PANTHER" id="PTHR34144">
    <property type="entry name" value="CHROMOSOME 8, WHOLE GENOME SHOTGUN SEQUENCE"/>
    <property type="match status" value="1"/>
</dbReference>